<comment type="caution">
    <text evidence="1">The sequence shown here is derived from an EMBL/GenBank/DDBJ whole genome shotgun (WGS) entry which is preliminary data.</text>
</comment>
<dbReference type="Proteomes" id="UP000010953">
    <property type="component" value="Unassembled WGS sequence"/>
</dbReference>
<organism evidence="1 2">
    <name type="scientific">Mariniradius saccharolyticus AK6</name>
    <dbReference type="NCBI Taxonomy" id="1239962"/>
    <lineage>
        <taxon>Bacteria</taxon>
        <taxon>Pseudomonadati</taxon>
        <taxon>Bacteroidota</taxon>
        <taxon>Cytophagia</taxon>
        <taxon>Cytophagales</taxon>
        <taxon>Cyclobacteriaceae</taxon>
        <taxon>Mariniradius</taxon>
    </lineage>
</organism>
<evidence type="ECO:0000313" key="1">
    <source>
        <dbReference type="EMBL" id="EMS31459.1"/>
    </source>
</evidence>
<accession>M7X932</accession>
<name>M7X932_9BACT</name>
<dbReference type="AlphaFoldDB" id="M7X932"/>
<evidence type="ECO:0008006" key="3">
    <source>
        <dbReference type="Google" id="ProtNLM"/>
    </source>
</evidence>
<dbReference type="EMBL" id="AMZY02000019">
    <property type="protein sequence ID" value="EMS31459.1"/>
    <property type="molecule type" value="Genomic_DNA"/>
</dbReference>
<evidence type="ECO:0000313" key="2">
    <source>
        <dbReference type="Proteomes" id="UP000010953"/>
    </source>
</evidence>
<sequence>MDNTLQNMYIRPDIKWLSMPKSTITLLAALLLSFSSLAQSRDNISVGYGWGMIYGDNAGLYKFLKFKMKPAFSAAYTKQLSDRFDLRASIGGQVIESGEFRPLNSPILIEWGDNGQAYYFRGMSYQVDAIPLFIINPNQSGRAGEAVNLYVGLGLGYLFSERAQRVLRDGQIQDGVFVSGRVERSNQTSSMPYIPFRFGISSNLEYEWDFALEFQANMLTNSTIDGNEMQNKLFKPDLLANFQFMVKRYIGR</sequence>
<gene>
    <name evidence="1" type="ORF">C943_02114</name>
</gene>
<dbReference type="eggNOG" id="ENOG5032VYW">
    <property type="taxonomic scope" value="Bacteria"/>
</dbReference>
<dbReference type="InParanoid" id="M7X932"/>
<protein>
    <recommendedName>
        <fullName evidence="3">Outer membrane protein beta-barrel domain-containing protein</fullName>
    </recommendedName>
</protein>
<keyword evidence="2" id="KW-1185">Reference proteome</keyword>
<reference evidence="1" key="1">
    <citation type="submission" date="2013-01" db="EMBL/GenBank/DDBJ databases">
        <title>Genome assembly of Mariniradius saccharolyticus AK6.</title>
        <authorList>
            <person name="Vaidya B."/>
            <person name="Khatri I."/>
            <person name="Tanuku N.R.S."/>
            <person name="Subramanian S."/>
            <person name="Pinnaka A."/>
        </authorList>
    </citation>
    <scope>NUCLEOTIDE SEQUENCE [LARGE SCALE GENOMIC DNA]</scope>
    <source>
        <strain evidence="1">AK6</strain>
    </source>
</reference>
<proteinExistence type="predicted"/>